<proteinExistence type="predicted"/>
<accession>A0A7G9YHU2</accession>
<reference evidence="1" key="1">
    <citation type="submission" date="2020-06" db="EMBL/GenBank/DDBJ databases">
        <title>Unique genomic features of the anaerobic methanotrophic archaea.</title>
        <authorList>
            <person name="Chadwick G.L."/>
            <person name="Skennerton C.T."/>
            <person name="Laso-Perez R."/>
            <person name="Leu A.O."/>
            <person name="Speth D.R."/>
            <person name="Yu H."/>
            <person name="Morgan-Lang C."/>
            <person name="Hatzenpichler R."/>
            <person name="Goudeau D."/>
            <person name="Malmstrom R."/>
            <person name="Brazelton W.J."/>
            <person name="Woyke T."/>
            <person name="Hallam S.J."/>
            <person name="Tyson G.W."/>
            <person name="Wegener G."/>
            <person name="Boetius A."/>
            <person name="Orphan V."/>
        </authorList>
    </citation>
    <scope>NUCLEOTIDE SEQUENCE</scope>
</reference>
<dbReference type="InterPro" id="IPR009057">
    <property type="entry name" value="Homeodomain-like_sf"/>
</dbReference>
<gene>
    <name evidence="1" type="ORF">HEDHIHPB_00005</name>
</gene>
<evidence type="ECO:0000313" key="1">
    <source>
        <dbReference type="EMBL" id="QNO47576.1"/>
    </source>
</evidence>
<dbReference type="EMBL" id="MT631266">
    <property type="protein sequence ID" value="QNO47576.1"/>
    <property type="molecule type" value="Genomic_DNA"/>
</dbReference>
<protein>
    <recommendedName>
        <fullName evidence="2">DUF433 domain-containing protein</fullName>
    </recommendedName>
</protein>
<dbReference type="InterPro" id="IPR007367">
    <property type="entry name" value="DUF433"/>
</dbReference>
<dbReference type="Pfam" id="PF04255">
    <property type="entry name" value="DUF433"/>
    <property type="match status" value="1"/>
</dbReference>
<evidence type="ECO:0008006" key="2">
    <source>
        <dbReference type="Google" id="ProtNLM"/>
    </source>
</evidence>
<dbReference type="InterPro" id="IPR036388">
    <property type="entry name" value="WH-like_DNA-bd_sf"/>
</dbReference>
<dbReference type="SUPFAM" id="SSF46689">
    <property type="entry name" value="Homeodomain-like"/>
    <property type="match status" value="1"/>
</dbReference>
<sequence>MGTVTMETKTWGACIVADPAICHGEPTFCGTRIRVADVLEQVARGMAWEAIIEEWRYEIERDAIVKAVRVSHLLPEESDLNEIEWLRAAATNPAFDFLKNPQEDIYTLADGDRFVDRSIKPQHTRSGESQWKP</sequence>
<dbReference type="Gene3D" id="1.10.10.10">
    <property type="entry name" value="Winged helix-like DNA-binding domain superfamily/Winged helix DNA-binding domain"/>
    <property type="match status" value="1"/>
</dbReference>
<name>A0A7G9YHU2_9EURY</name>
<dbReference type="AlphaFoldDB" id="A0A7G9YHU2"/>
<organism evidence="1">
    <name type="scientific">Candidatus Methanogaster sp. ANME-2c ERB4</name>
    <dbReference type="NCBI Taxonomy" id="2759911"/>
    <lineage>
        <taxon>Archaea</taxon>
        <taxon>Methanobacteriati</taxon>
        <taxon>Methanobacteriota</taxon>
        <taxon>Stenosarchaea group</taxon>
        <taxon>Methanomicrobia</taxon>
        <taxon>Methanosarcinales</taxon>
        <taxon>ANME-2 cluster</taxon>
        <taxon>Candidatus Methanogasteraceae</taxon>
        <taxon>Candidatus Methanogaster</taxon>
    </lineage>
</organism>